<evidence type="ECO:0000313" key="2">
    <source>
        <dbReference type="EMBL" id="QQZ11544.1"/>
    </source>
</evidence>
<keyword evidence="3" id="KW-1185">Reference proteome</keyword>
<accession>A0ABX7E704</accession>
<name>A0ABX7E704_9BACI</name>
<gene>
    <name evidence="2" type="ORF">I5776_14035</name>
</gene>
<dbReference type="Pfam" id="PF18573">
    <property type="entry name" value="BclA_C"/>
    <property type="match status" value="1"/>
</dbReference>
<organism evidence="2 3">
    <name type="scientific">Heyndrickxia vini</name>
    <dbReference type="NCBI Taxonomy" id="1476025"/>
    <lineage>
        <taxon>Bacteria</taxon>
        <taxon>Bacillati</taxon>
        <taxon>Bacillota</taxon>
        <taxon>Bacilli</taxon>
        <taxon>Bacillales</taxon>
        <taxon>Bacillaceae</taxon>
        <taxon>Heyndrickxia</taxon>
    </lineage>
</organism>
<dbReference type="InterPro" id="IPR041415">
    <property type="entry name" value="BclA_C"/>
</dbReference>
<dbReference type="Proteomes" id="UP000595691">
    <property type="component" value="Chromosome"/>
</dbReference>
<protein>
    <recommendedName>
        <fullName evidence="1">BclA C-terminal domain-containing protein</fullName>
    </recommendedName>
</protein>
<dbReference type="InterPro" id="IPR008983">
    <property type="entry name" value="Tumour_necrosis_fac-like_dom"/>
</dbReference>
<evidence type="ECO:0000259" key="1">
    <source>
        <dbReference type="Pfam" id="PF18573"/>
    </source>
</evidence>
<reference evidence="2 3" key="1">
    <citation type="submission" date="2020-11" db="EMBL/GenBank/DDBJ databases">
        <title>Taxonomic evaluation of the Bacillus sporothermodurans group of bacteria based on whole genome sequences.</title>
        <authorList>
            <person name="Fiedler G."/>
            <person name="Herbstmann A.-D."/>
            <person name="Doll E."/>
            <person name="Wenning M."/>
            <person name="Brinks E."/>
            <person name="Kabisch J."/>
            <person name="Breitenwieser F."/>
            <person name="Lappann M."/>
            <person name="Boehnlein C."/>
            <person name="Franz C."/>
        </authorList>
    </citation>
    <scope>NUCLEOTIDE SEQUENCE [LARGE SCALE GENOMIC DNA]</scope>
    <source>
        <strain evidence="2 3">JCM 19841</strain>
    </source>
</reference>
<sequence>MAVGGTIPFATTENSFGTAITHPTATTFNLNAPGNYAVRVFIYTATLSALGGVTINLNGTPVGGVVSLLTVGAPIVTETIVNVTVTIPSTITVTVTGLALTLATGTGGHIQIEKLN</sequence>
<dbReference type="EMBL" id="CP065425">
    <property type="protein sequence ID" value="QQZ11544.1"/>
    <property type="molecule type" value="Genomic_DNA"/>
</dbReference>
<proteinExistence type="predicted"/>
<feature type="domain" description="BclA C-terminal" evidence="1">
    <location>
        <begin position="3"/>
        <end position="116"/>
    </location>
</feature>
<evidence type="ECO:0000313" key="3">
    <source>
        <dbReference type="Proteomes" id="UP000595691"/>
    </source>
</evidence>
<dbReference type="Gene3D" id="2.60.120.40">
    <property type="match status" value="1"/>
</dbReference>